<keyword evidence="5" id="KW-0406">Ion transport</keyword>
<dbReference type="Gene3D" id="3.30.2320.30">
    <property type="entry name" value="ATP synthase, E subunit, C-terminal"/>
    <property type="match status" value="1"/>
</dbReference>
<accession>A0A150JD09</accession>
<reference evidence="9 11" key="1">
    <citation type="journal article" date="2016" name="ISME J.">
        <title>Chasing the elusive Euryarchaeota class WSA2: genomes reveal a uniquely fastidious methyl-reducing methanogen.</title>
        <authorList>
            <person name="Nobu M.K."/>
            <person name="Narihiro T."/>
            <person name="Kuroda K."/>
            <person name="Mei R."/>
            <person name="Liu W.T."/>
        </authorList>
    </citation>
    <scope>NUCLEOTIDE SEQUENCE [LARGE SCALE GENOMIC DNA]</scope>
    <source>
        <strain evidence="9">ADurb1013_Bin02101</strain>
        <strain evidence="10">ADurb1213_Bin02801</strain>
    </source>
</reference>
<evidence type="ECO:0000256" key="8">
    <source>
        <dbReference type="SAM" id="Coils"/>
    </source>
</evidence>
<organism evidence="9 11">
    <name type="scientific">Candidatus Methanofastidiosum methylothiophilum</name>
    <dbReference type="NCBI Taxonomy" id="1705564"/>
    <lineage>
        <taxon>Archaea</taxon>
        <taxon>Methanobacteriati</taxon>
        <taxon>Methanobacteriota</taxon>
        <taxon>Stenosarchaea group</taxon>
        <taxon>Candidatus Methanofastidiosia</taxon>
        <taxon>Candidatus Methanofastidiosales</taxon>
        <taxon>Candidatus Methanofastidiosaceae</taxon>
        <taxon>Candidatus Methanofastidiosum</taxon>
    </lineage>
</organism>
<comment type="caution">
    <text evidence="9">The sequence shown here is derived from an EMBL/GenBank/DDBJ whole genome shotgun (WGS) entry which is preliminary data.</text>
</comment>
<evidence type="ECO:0000256" key="4">
    <source>
        <dbReference type="ARBA" id="ARBA00022781"/>
    </source>
</evidence>
<dbReference type="EMBL" id="LNJB01000003">
    <property type="protein sequence ID" value="KYC55123.1"/>
    <property type="molecule type" value="Genomic_DNA"/>
</dbReference>
<dbReference type="GO" id="GO:0046961">
    <property type="term" value="F:proton-transporting ATPase activity, rotational mechanism"/>
    <property type="evidence" value="ECO:0007669"/>
    <property type="project" value="InterPro"/>
</dbReference>
<evidence type="ECO:0000313" key="9">
    <source>
        <dbReference type="EMBL" id="KYC55123.1"/>
    </source>
</evidence>
<evidence type="ECO:0000256" key="7">
    <source>
        <dbReference type="ARBA" id="ARBA00023310"/>
    </source>
</evidence>
<evidence type="ECO:0000256" key="6">
    <source>
        <dbReference type="ARBA" id="ARBA00023136"/>
    </source>
</evidence>
<feature type="coiled-coil region" evidence="8">
    <location>
        <begin position="33"/>
        <end position="85"/>
    </location>
</feature>
<accession>A0A150JM02</accession>
<dbReference type="EMBL" id="LNJE01000004">
    <property type="protein sequence ID" value="KYC58242.1"/>
    <property type="molecule type" value="Genomic_DNA"/>
</dbReference>
<evidence type="ECO:0000256" key="3">
    <source>
        <dbReference type="ARBA" id="ARBA00022475"/>
    </source>
</evidence>
<dbReference type="AlphaFoldDB" id="A0A150JD09"/>
<sequence length="192" mass="22384">MDISTVTKKVIYDAKKIAKDYDKEVEEKKTNKLKEMDIAINNLKLKKQEALKEKISLLAKIEVSKTNLEIKRKRLKMEYDVLEEIFLAAKNRLGNIDPNQRETILKKLLSSVELEYIFSNKKDENYIRKQVGERYKGNVNIISGILTEDAAGKIKEDFTFETILSYVFENNLKEIRDISFSEVEYGFKCSLL</sequence>
<evidence type="ECO:0000256" key="5">
    <source>
        <dbReference type="ARBA" id="ARBA00023065"/>
    </source>
</evidence>
<keyword evidence="7" id="KW-0066">ATP synthesis</keyword>
<keyword evidence="8" id="KW-0175">Coiled coil</keyword>
<accession>A0A150JJQ6</accession>
<proteinExistence type="inferred from homology"/>
<evidence type="ECO:0000313" key="10">
    <source>
        <dbReference type="EMBL" id="KYC58242.1"/>
    </source>
</evidence>
<keyword evidence="3" id="KW-1003">Cell membrane</keyword>
<evidence type="ECO:0000256" key="1">
    <source>
        <dbReference type="ARBA" id="ARBA00005901"/>
    </source>
</evidence>
<dbReference type="Proteomes" id="UP000092420">
    <property type="component" value="Unassembled WGS sequence"/>
</dbReference>
<dbReference type="InterPro" id="IPR002842">
    <property type="entry name" value="ATPase_V1_Esu"/>
</dbReference>
<dbReference type="Pfam" id="PF01991">
    <property type="entry name" value="vATP-synt_E"/>
    <property type="match status" value="1"/>
</dbReference>
<comment type="similarity">
    <text evidence="1">Belongs to the V-ATPase E subunit family.</text>
</comment>
<keyword evidence="6" id="KW-0472">Membrane</keyword>
<keyword evidence="4" id="KW-0375">Hydrogen ion transport</keyword>
<dbReference type="GO" id="GO:0033178">
    <property type="term" value="C:proton-transporting two-sector ATPase complex, catalytic domain"/>
    <property type="evidence" value="ECO:0007669"/>
    <property type="project" value="InterPro"/>
</dbReference>
<protein>
    <submittedName>
        <fullName evidence="9">V-type ATP synthase subunit E</fullName>
    </submittedName>
</protein>
<keyword evidence="2" id="KW-0813">Transport</keyword>
<dbReference type="GO" id="GO:0006754">
    <property type="term" value="P:ATP biosynthetic process"/>
    <property type="evidence" value="ECO:0007669"/>
    <property type="project" value="UniProtKB-KW"/>
</dbReference>
<name>A0A150JD09_9EURY</name>
<gene>
    <name evidence="9" type="ORF">AN188_00348</name>
    <name evidence="10" type="ORF">APG09_00521</name>
</gene>
<evidence type="ECO:0000313" key="11">
    <source>
        <dbReference type="Proteomes" id="UP000092420"/>
    </source>
</evidence>
<dbReference type="SUPFAM" id="SSF160527">
    <property type="entry name" value="V-type ATPase subunit E-like"/>
    <property type="match status" value="1"/>
</dbReference>
<evidence type="ECO:0000256" key="2">
    <source>
        <dbReference type="ARBA" id="ARBA00022448"/>
    </source>
</evidence>
<dbReference type="InterPro" id="IPR038495">
    <property type="entry name" value="ATPase_E_C"/>
</dbReference>